<dbReference type="SUPFAM" id="SSF53850">
    <property type="entry name" value="Periplasmic binding protein-like II"/>
    <property type="match status" value="1"/>
</dbReference>
<keyword evidence="2" id="KW-1185">Reference proteome</keyword>
<protein>
    <recommendedName>
        <fullName evidence="3">Solute-binding protein family 3/N-terminal domain-containing protein</fullName>
    </recommendedName>
</protein>
<dbReference type="EMBL" id="JAUCBP010000012">
    <property type="protein sequence ID" value="MDM7861745.1"/>
    <property type="molecule type" value="Genomic_DNA"/>
</dbReference>
<name>A0ABT7SZZ1_9ALTE</name>
<evidence type="ECO:0000313" key="1">
    <source>
        <dbReference type="EMBL" id="MDM7861745.1"/>
    </source>
</evidence>
<reference evidence="1 2" key="1">
    <citation type="submission" date="2023-06" db="EMBL/GenBank/DDBJ databases">
        <title>Alteromonas sp. ASW11-36 isolated from intertidal sand.</title>
        <authorList>
            <person name="Li Y."/>
        </authorList>
    </citation>
    <scope>NUCLEOTIDE SEQUENCE [LARGE SCALE GENOMIC DNA]</scope>
    <source>
        <strain evidence="1 2">ASW11-36</strain>
    </source>
</reference>
<comment type="caution">
    <text evidence="1">The sequence shown here is derived from an EMBL/GenBank/DDBJ whole genome shotgun (WGS) entry which is preliminary data.</text>
</comment>
<evidence type="ECO:0000313" key="2">
    <source>
        <dbReference type="Proteomes" id="UP001234343"/>
    </source>
</evidence>
<gene>
    <name evidence="1" type="ORF">QTP81_14175</name>
</gene>
<organism evidence="1 2">
    <name type="scientific">Alteromonas arenosi</name>
    <dbReference type="NCBI Taxonomy" id="3055817"/>
    <lineage>
        <taxon>Bacteria</taxon>
        <taxon>Pseudomonadati</taxon>
        <taxon>Pseudomonadota</taxon>
        <taxon>Gammaproteobacteria</taxon>
        <taxon>Alteromonadales</taxon>
        <taxon>Alteromonadaceae</taxon>
        <taxon>Alteromonas/Salinimonas group</taxon>
        <taxon>Alteromonas</taxon>
    </lineage>
</organism>
<accession>A0ABT7SZZ1</accession>
<sequence length="244" mass="27286">MVNRASLGKFIFGLVLIITLPGVSATAQNITVGFIERPPSIFQTAGGDMRGSWGRKLERVLQDAGIYADFSATMPEDIEFYVENTDLDALIITNTLLDKDLPGYIFSDEPLFYLTFYAYHLNHTTALNSFTDLTDATVVVPISPEKIEGPLHSLINTPSNSIEVVAIETEFEQLIRYVREGKADYGISYFNPDNVAMLFSQRTNRRSIIASELFRMPLYFVLRAQVDNAASLMDSVNRSIAAHR</sequence>
<evidence type="ECO:0008006" key="3">
    <source>
        <dbReference type="Google" id="ProtNLM"/>
    </source>
</evidence>
<dbReference type="Proteomes" id="UP001234343">
    <property type="component" value="Unassembled WGS sequence"/>
</dbReference>
<proteinExistence type="predicted"/>
<dbReference type="RefSeq" id="WP_289366403.1">
    <property type="nucleotide sequence ID" value="NZ_JAUCBP010000012.1"/>
</dbReference>